<proteinExistence type="predicted"/>
<protein>
    <submittedName>
        <fullName evidence="2">Uncharacterized protein</fullName>
    </submittedName>
</protein>
<dbReference type="KEGG" id="nde:NIDE2449"/>
<sequence>MSWFRLRAWGIVASVTLSLFTPAWADDDTVVFAVVSDVPKDRSRVSAKALLDGAVSDLKLLPGDTILGNPVWRTLEVCHALKLEGMKMGDGFKVSTARVLDASMLPMALQGYAGDCLIKKAVDIAPLAD</sequence>
<keyword evidence="3" id="KW-1185">Reference proteome</keyword>
<feature type="signal peptide" evidence="1">
    <location>
        <begin position="1"/>
        <end position="25"/>
    </location>
</feature>
<dbReference type="HOGENOM" id="CLU_1944802_0_0_0"/>
<dbReference type="STRING" id="330214.NIDE2449"/>
<reference evidence="2 3" key="1">
    <citation type="journal article" date="2010" name="Proc. Natl. Acad. Sci. U.S.A.">
        <title>A Nitrospira metagenome illuminates the physiology and evolution of globally important nitrite-oxidizing bacteria.</title>
        <authorList>
            <person name="Lucker S."/>
            <person name="Wagner M."/>
            <person name="Maixner F."/>
            <person name="Pelletier E."/>
            <person name="Koch H."/>
            <person name="Vacherie B."/>
            <person name="Rattei T."/>
            <person name="Sinninghe Damste J."/>
            <person name="Spieck E."/>
            <person name="Le Paslier D."/>
            <person name="Daims H."/>
        </authorList>
    </citation>
    <scope>NUCLEOTIDE SEQUENCE [LARGE SCALE GENOMIC DNA]</scope>
</reference>
<dbReference type="EMBL" id="FP929003">
    <property type="protein sequence ID" value="CBK42159.1"/>
    <property type="molecule type" value="Genomic_DNA"/>
</dbReference>
<feature type="chain" id="PRO_5003119933" evidence="1">
    <location>
        <begin position="26"/>
        <end position="129"/>
    </location>
</feature>
<evidence type="ECO:0000256" key="1">
    <source>
        <dbReference type="SAM" id="SignalP"/>
    </source>
</evidence>
<dbReference type="OrthoDB" id="9799031at2"/>
<gene>
    <name evidence="2" type="ORF">NIDE2449</name>
</gene>
<accession>D8PFX2</accession>
<dbReference type="AlphaFoldDB" id="D8PFX2"/>
<evidence type="ECO:0000313" key="2">
    <source>
        <dbReference type="EMBL" id="CBK42159.1"/>
    </source>
</evidence>
<organism evidence="2 3">
    <name type="scientific">Nitrospira defluvii</name>
    <dbReference type="NCBI Taxonomy" id="330214"/>
    <lineage>
        <taxon>Bacteria</taxon>
        <taxon>Pseudomonadati</taxon>
        <taxon>Nitrospirota</taxon>
        <taxon>Nitrospiria</taxon>
        <taxon>Nitrospirales</taxon>
        <taxon>Nitrospiraceae</taxon>
        <taxon>Nitrospira</taxon>
    </lineage>
</organism>
<evidence type="ECO:0000313" key="3">
    <source>
        <dbReference type="Proteomes" id="UP000001660"/>
    </source>
</evidence>
<keyword evidence="1" id="KW-0732">Signal</keyword>
<name>D8PFX2_9BACT</name>
<dbReference type="Proteomes" id="UP000001660">
    <property type="component" value="Chromosome"/>
</dbReference>